<evidence type="ECO:0000256" key="3">
    <source>
        <dbReference type="ARBA" id="ARBA00023163"/>
    </source>
</evidence>
<dbReference type="EMBL" id="NUAJ01000085">
    <property type="protein sequence ID" value="PEN43947.1"/>
    <property type="molecule type" value="Genomic_DNA"/>
</dbReference>
<sequence length="101" mass="11408">MDSMSKAFQMESKQYDRGAKILGLLGDEACLLIVHELIVSGPLNVFELSEALNIPKHTISQHLQILYAFKIVSCEYKSHQVYCKVEDETIIEIIKVLGLLD</sequence>
<dbReference type="NCBIfam" id="NF033788">
    <property type="entry name" value="HTH_metalloreg"/>
    <property type="match status" value="1"/>
</dbReference>
<proteinExistence type="predicted"/>
<comment type="caution">
    <text evidence="5">The sequence shown here is derived from an EMBL/GenBank/DDBJ whole genome shotgun (WGS) entry which is preliminary data.</text>
</comment>
<dbReference type="Proteomes" id="UP000220934">
    <property type="component" value="Unassembled WGS sequence"/>
</dbReference>
<organism evidence="5 6">
    <name type="scientific">Bacillus toyonensis</name>
    <dbReference type="NCBI Taxonomy" id="155322"/>
    <lineage>
        <taxon>Bacteria</taxon>
        <taxon>Bacillati</taxon>
        <taxon>Bacillota</taxon>
        <taxon>Bacilli</taxon>
        <taxon>Bacillales</taxon>
        <taxon>Bacillaceae</taxon>
        <taxon>Bacillus</taxon>
        <taxon>Bacillus cereus group</taxon>
    </lineage>
</organism>
<dbReference type="CDD" id="cd00090">
    <property type="entry name" value="HTH_ARSR"/>
    <property type="match status" value="1"/>
</dbReference>
<dbReference type="SUPFAM" id="SSF46785">
    <property type="entry name" value="Winged helix' DNA-binding domain"/>
    <property type="match status" value="1"/>
</dbReference>
<dbReference type="InterPro" id="IPR011991">
    <property type="entry name" value="ArsR-like_HTH"/>
</dbReference>
<accession>A0AB36SDF4</accession>
<protein>
    <submittedName>
        <fullName evidence="5">ArsR family transcriptional regulator</fullName>
    </submittedName>
</protein>
<dbReference type="GO" id="GO:0003677">
    <property type="term" value="F:DNA binding"/>
    <property type="evidence" value="ECO:0007669"/>
    <property type="project" value="UniProtKB-KW"/>
</dbReference>
<dbReference type="InterPro" id="IPR051011">
    <property type="entry name" value="Metal_resp_trans_reg"/>
</dbReference>
<dbReference type="InterPro" id="IPR001845">
    <property type="entry name" value="HTH_ArsR_DNA-bd_dom"/>
</dbReference>
<dbReference type="SMART" id="SM00418">
    <property type="entry name" value="HTH_ARSR"/>
    <property type="match status" value="1"/>
</dbReference>
<dbReference type="PROSITE" id="PS50987">
    <property type="entry name" value="HTH_ARSR_2"/>
    <property type="match status" value="1"/>
</dbReference>
<feature type="domain" description="HTH arsR-type" evidence="4">
    <location>
        <begin position="10"/>
        <end position="101"/>
    </location>
</feature>
<dbReference type="PANTHER" id="PTHR43132">
    <property type="entry name" value="ARSENICAL RESISTANCE OPERON REPRESSOR ARSR-RELATED"/>
    <property type="match status" value="1"/>
</dbReference>
<keyword evidence="1" id="KW-0805">Transcription regulation</keyword>
<evidence type="ECO:0000256" key="2">
    <source>
        <dbReference type="ARBA" id="ARBA00023125"/>
    </source>
</evidence>
<dbReference type="Pfam" id="PF01022">
    <property type="entry name" value="HTH_5"/>
    <property type="match status" value="1"/>
</dbReference>
<dbReference type="InterPro" id="IPR036388">
    <property type="entry name" value="WH-like_DNA-bd_sf"/>
</dbReference>
<evidence type="ECO:0000256" key="1">
    <source>
        <dbReference type="ARBA" id="ARBA00023015"/>
    </source>
</evidence>
<gene>
    <name evidence="5" type="ORF">CN596_31475</name>
</gene>
<dbReference type="Gene3D" id="1.10.10.10">
    <property type="entry name" value="Winged helix-like DNA-binding domain superfamily/Winged helix DNA-binding domain"/>
    <property type="match status" value="1"/>
</dbReference>
<dbReference type="AlphaFoldDB" id="A0AB36SDF4"/>
<evidence type="ECO:0000313" key="6">
    <source>
        <dbReference type="Proteomes" id="UP000220934"/>
    </source>
</evidence>
<evidence type="ECO:0000313" key="5">
    <source>
        <dbReference type="EMBL" id="PEN43947.1"/>
    </source>
</evidence>
<dbReference type="InterPro" id="IPR036390">
    <property type="entry name" value="WH_DNA-bd_sf"/>
</dbReference>
<name>A0AB36SDF4_9BACI</name>
<dbReference type="GO" id="GO:0003700">
    <property type="term" value="F:DNA-binding transcription factor activity"/>
    <property type="evidence" value="ECO:0007669"/>
    <property type="project" value="InterPro"/>
</dbReference>
<keyword evidence="2" id="KW-0238">DNA-binding</keyword>
<evidence type="ECO:0000259" key="4">
    <source>
        <dbReference type="PROSITE" id="PS50987"/>
    </source>
</evidence>
<reference evidence="5 6" key="1">
    <citation type="submission" date="2017-09" db="EMBL/GenBank/DDBJ databases">
        <title>Large-scale bioinformatics analysis of Bacillus genomes uncovers conserved roles of natural products in bacterial physiology.</title>
        <authorList>
            <consortium name="Agbiome Team Llc"/>
            <person name="Bleich R.M."/>
            <person name="Kirk G.J."/>
            <person name="Santa Maria K.C."/>
            <person name="Allen S.E."/>
            <person name="Farag S."/>
            <person name="Shank E.A."/>
            <person name="Bowers A."/>
        </authorList>
    </citation>
    <scope>NUCLEOTIDE SEQUENCE [LARGE SCALE GENOMIC DNA]</scope>
    <source>
        <strain evidence="5 6">AFS027958</strain>
    </source>
</reference>
<keyword evidence="3" id="KW-0804">Transcription</keyword>
<dbReference type="PANTHER" id="PTHR43132:SF2">
    <property type="entry name" value="ARSENICAL RESISTANCE OPERON REPRESSOR ARSR-RELATED"/>
    <property type="match status" value="1"/>
</dbReference>